<dbReference type="InterPro" id="IPR003680">
    <property type="entry name" value="Flavodoxin_fold"/>
</dbReference>
<dbReference type="Proteomes" id="UP001230005">
    <property type="component" value="Unassembled WGS sequence"/>
</dbReference>
<accession>A0ABT9ZUP5</accession>
<name>A0ABT9ZUP5_9BACI</name>
<dbReference type="PANTHER" id="PTHR47307:SF1">
    <property type="entry name" value="GLUTATHIONE-REGULATED POTASSIUM-EFFLUX SYSTEM ANCILLARY PROTEIN KEFG"/>
    <property type="match status" value="1"/>
</dbReference>
<dbReference type="Gene3D" id="3.40.50.360">
    <property type="match status" value="1"/>
</dbReference>
<comment type="caution">
    <text evidence="3">The sequence shown here is derived from an EMBL/GenBank/DDBJ whole genome shotgun (WGS) entry which is preliminary data.</text>
</comment>
<organism evidence="3 4">
    <name type="scientific">Evansella vedderi</name>
    <dbReference type="NCBI Taxonomy" id="38282"/>
    <lineage>
        <taxon>Bacteria</taxon>
        <taxon>Bacillati</taxon>
        <taxon>Bacillota</taxon>
        <taxon>Bacilli</taxon>
        <taxon>Bacillales</taxon>
        <taxon>Bacillaceae</taxon>
        <taxon>Evansella</taxon>
    </lineage>
</organism>
<feature type="domain" description="Flavodoxin-like fold" evidence="2">
    <location>
        <begin position="1"/>
        <end position="169"/>
    </location>
</feature>
<dbReference type="RefSeq" id="WP_307324932.1">
    <property type="nucleotide sequence ID" value="NZ_JAUSUG010000007.1"/>
</dbReference>
<dbReference type="EMBL" id="JAUSUG010000007">
    <property type="protein sequence ID" value="MDQ0254660.1"/>
    <property type="molecule type" value="Genomic_DNA"/>
</dbReference>
<evidence type="ECO:0000313" key="4">
    <source>
        <dbReference type="Proteomes" id="UP001230005"/>
    </source>
</evidence>
<dbReference type="InterPro" id="IPR046980">
    <property type="entry name" value="KefG/KefF"/>
</dbReference>
<evidence type="ECO:0000256" key="1">
    <source>
        <dbReference type="ARBA" id="ARBA00023002"/>
    </source>
</evidence>
<evidence type="ECO:0000313" key="3">
    <source>
        <dbReference type="EMBL" id="MDQ0254660.1"/>
    </source>
</evidence>
<reference evidence="3 4" key="1">
    <citation type="submission" date="2023-07" db="EMBL/GenBank/DDBJ databases">
        <title>Genomic Encyclopedia of Type Strains, Phase IV (KMG-IV): sequencing the most valuable type-strain genomes for metagenomic binning, comparative biology and taxonomic classification.</title>
        <authorList>
            <person name="Goeker M."/>
        </authorList>
    </citation>
    <scope>NUCLEOTIDE SEQUENCE [LARGE SCALE GENOMIC DNA]</scope>
    <source>
        <strain evidence="3 4">DSM 9768</strain>
    </source>
</reference>
<evidence type="ECO:0000259" key="2">
    <source>
        <dbReference type="Pfam" id="PF02525"/>
    </source>
</evidence>
<gene>
    <name evidence="3" type="ORF">J2S74_002039</name>
</gene>
<proteinExistence type="predicted"/>
<keyword evidence="1" id="KW-0560">Oxidoreductase</keyword>
<dbReference type="SUPFAM" id="SSF52218">
    <property type="entry name" value="Flavoproteins"/>
    <property type="match status" value="1"/>
</dbReference>
<dbReference type="InterPro" id="IPR029039">
    <property type="entry name" value="Flavoprotein-like_sf"/>
</dbReference>
<keyword evidence="4" id="KW-1185">Reference proteome</keyword>
<sequence>MKILVIITHPSMDESRLNAALKKAISNQSDITIHELYSEYPDEQIDVKNEQALMENHDRIIFQFPNYWYSYPSLMKKWFDVVLQKGWAFSGTYKLEGKELGLAISSSAYPDDYRFDGQHRHTIEQLMTPFYSTSNIIRTKTLPIFNTFSELVDTNEKLEVHARRYLEYLRASFHFIIKPEIQG</sequence>
<protein>
    <submittedName>
        <fullName evidence="3">NADPH-quinone reductase</fullName>
    </submittedName>
</protein>
<dbReference type="PANTHER" id="PTHR47307">
    <property type="entry name" value="GLUTATHIONE-REGULATED POTASSIUM-EFFLUX SYSTEM ANCILLARY PROTEIN KEFG"/>
    <property type="match status" value="1"/>
</dbReference>
<dbReference type="Pfam" id="PF02525">
    <property type="entry name" value="Flavodoxin_2"/>
    <property type="match status" value="1"/>
</dbReference>